<dbReference type="InterPro" id="IPR001611">
    <property type="entry name" value="Leu-rich_rpt"/>
</dbReference>
<dbReference type="Gene3D" id="2.60.120.430">
    <property type="entry name" value="Galactose-binding lectin"/>
    <property type="match status" value="2"/>
</dbReference>
<name>A0AAN9M231_PHACN</name>
<sequence>MLAALEQSQLCVWAMRNFGGKNFEVEPTVHHLRMRAFCLFLPFSTKPPKKLPNSIAFSGGAVDYHTMSPSLFLLWLLTLPLLPFYAQASVPPLGYYLDCGGSKEVTVDNLKYVPDGSYIKVGSTSPINKPGLLPILSTVRYFPDASARKYCYSLPVIKGNKYLVKTMYYYGGFDGGKEPPVFDQIVEGTRWSVVNTTEDYAKGLSSYFDITVVPAGKTLSVCLARNSHTGSSSPFISALEVKILDASLYNPADFTKHALVTVARSVFGGEDILGFPDDKFNRMWQPFKDQNPVVACQSNVTSSDFWNLPPVKAFNTGITTSRGKTLEIEWPSMSLPSTYYYISLYFQDNRQQSPFSWRVFDVSINGHLFFSNLNATAKGVTVYAAQWPLSGQTKISLTPAAGTPVGPVINAGEIYQILPLGGRTHTRDVIAMDDLARSIQNPPADWSGDPCLPKGNSWTGVTCTNGFHARVTTLNLTNAGLGGTLPPTLDNLSALSHLWLGGNKLTGTIPDLNGLKDLETLHLEKNNFEGPLPPSIGKLPKLREIYSDFQGEAKEK</sequence>
<dbReference type="Pfam" id="PF12819">
    <property type="entry name" value="Malectin_like"/>
    <property type="match status" value="1"/>
</dbReference>
<dbReference type="SUPFAM" id="SSF52058">
    <property type="entry name" value="L domain-like"/>
    <property type="match status" value="1"/>
</dbReference>
<evidence type="ECO:0000256" key="6">
    <source>
        <dbReference type="ARBA" id="ARBA00022989"/>
    </source>
</evidence>
<accession>A0AAN9M231</accession>
<dbReference type="Pfam" id="PF00560">
    <property type="entry name" value="LRR_1"/>
    <property type="match status" value="1"/>
</dbReference>
<dbReference type="InterPro" id="IPR024788">
    <property type="entry name" value="Malectin-like_Carb-bd_dom"/>
</dbReference>
<protein>
    <recommendedName>
        <fullName evidence="8">Malectin-like domain-containing protein</fullName>
    </recommendedName>
</protein>
<proteinExistence type="predicted"/>
<evidence type="ECO:0000256" key="5">
    <source>
        <dbReference type="ARBA" id="ARBA00022737"/>
    </source>
</evidence>
<keyword evidence="10" id="KW-1185">Reference proteome</keyword>
<comment type="subcellular location">
    <subcellularLocation>
        <location evidence="1">Membrane</location>
        <topology evidence="1">Single-pass membrane protein</topology>
    </subcellularLocation>
</comment>
<keyword evidence="4" id="KW-0732">Signal</keyword>
<dbReference type="PROSITE" id="PS51450">
    <property type="entry name" value="LRR"/>
    <property type="match status" value="1"/>
</dbReference>
<evidence type="ECO:0000256" key="7">
    <source>
        <dbReference type="ARBA" id="ARBA00023136"/>
    </source>
</evidence>
<feature type="domain" description="Malectin-like" evidence="8">
    <location>
        <begin position="97"/>
        <end position="417"/>
    </location>
</feature>
<keyword evidence="2" id="KW-0433">Leucine-rich repeat</keyword>
<keyword evidence="6" id="KW-1133">Transmembrane helix</keyword>
<organism evidence="9 10">
    <name type="scientific">Phaseolus coccineus</name>
    <name type="common">Scarlet runner bean</name>
    <name type="synonym">Phaseolus multiflorus</name>
    <dbReference type="NCBI Taxonomy" id="3886"/>
    <lineage>
        <taxon>Eukaryota</taxon>
        <taxon>Viridiplantae</taxon>
        <taxon>Streptophyta</taxon>
        <taxon>Embryophyta</taxon>
        <taxon>Tracheophyta</taxon>
        <taxon>Spermatophyta</taxon>
        <taxon>Magnoliopsida</taxon>
        <taxon>eudicotyledons</taxon>
        <taxon>Gunneridae</taxon>
        <taxon>Pentapetalae</taxon>
        <taxon>rosids</taxon>
        <taxon>fabids</taxon>
        <taxon>Fabales</taxon>
        <taxon>Fabaceae</taxon>
        <taxon>Papilionoideae</taxon>
        <taxon>50 kb inversion clade</taxon>
        <taxon>NPAAA clade</taxon>
        <taxon>indigoferoid/millettioid clade</taxon>
        <taxon>Phaseoleae</taxon>
        <taxon>Phaseolus</taxon>
    </lineage>
</organism>
<evidence type="ECO:0000256" key="4">
    <source>
        <dbReference type="ARBA" id="ARBA00022729"/>
    </source>
</evidence>
<dbReference type="PANTHER" id="PTHR45631">
    <property type="entry name" value="OS07G0107800 PROTEIN-RELATED"/>
    <property type="match status" value="1"/>
</dbReference>
<evidence type="ECO:0000259" key="8">
    <source>
        <dbReference type="Pfam" id="PF12819"/>
    </source>
</evidence>
<dbReference type="Proteomes" id="UP001374584">
    <property type="component" value="Unassembled WGS sequence"/>
</dbReference>
<gene>
    <name evidence="9" type="ORF">VNO80_20529</name>
</gene>
<keyword evidence="5" id="KW-0677">Repeat</keyword>
<evidence type="ECO:0000256" key="3">
    <source>
        <dbReference type="ARBA" id="ARBA00022692"/>
    </source>
</evidence>
<comment type="caution">
    <text evidence="9">The sequence shown here is derived from an EMBL/GenBank/DDBJ whole genome shotgun (WGS) entry which is preliminary data.</text>
</comment>
<evidence type="ECO:0000256" key="1">
    <source>
        <dbReference type="ARBA" id="ARBA00004167"/>
    </source>
</evidence>
<reference evidence="9 10" key="1">
    <citation type="submission" date="2024-01" db="EMBL/GenBank/DDBJ databases">
        <title>The genomes of 5 underutilized Papilionoideae crops provide insights into root nodulation and disease resistanc.</title>
        <authorList>
            <person name="Jiang F."/>
        </authorList>
    </citation>
    <scope>NUCLEOTIDE SEQUENCE [LARGE SCALE GENOMIC DNA]</scope>
    <source>
        <strain evidence="9">JINMINGXINNONG_FW02</strain>
        <tissue evidence="9">Leaves</tissue>
    </source>
</reference>
<keyword evidence="3" id="KW-0812">Transmembrane</keyword>
<dbReference type="EMBL" id="JAYMYR010000008">
    <property type="protein sequence ID" value="KAK7346016.1"/>
    <property type="molecule type" value="Genomic_DNA"/>
</dbReference>
<evidence type="ECO:0000313" key="10">
    <source>
        <dbReference type="Proteomes" id="UP001374584"/>
    </source>
</evidence>
<dbReference type="PANTHER" id="PTHR45631:SF45">
    <property type="entry name" value="LEUCINE-RICH REPEAT (LRR) FAMILY PROTEIN"/>
    <property type="match status" value="1"/>
</dbReference>
<keyword evidence="7" id="KW-0472">Membrane</keyword>
<evidence type="ECO:0000256" key="2">
    <source>
        <dbReference type="ARBA" id="ARBA00022614"/>
    </source>
</evidence>
<dbReference type="FunFam" id="3.80.10.10:FF:000129">
    <property type="entry name" value="Leucine-rich repeat receptor-like kinase"/>
    <property type="match status" value="1"/>
</dbReference>
<dbReference type="Gene3D" id="3.80.10.10">
    <property type="entry name" value="Ribonuclease Inhibitor"/>
    <property type="match status" value="1"/>
</dbReference>
<dbReference type="GO" id="GO:0016020">
    <property type="term" value="C:membrane"/>
    <property type="evidence" value="ECO:0007669"/>
    <property type="project" value="UniProtKB-SubCell"/>
</dbReference>
<evidence type="ECO:0000313" key="9">
    <source>
        <dbReference type="EMBL" id="KAK7346016.1"/>
    </source>
</evidence>
<dbReference type="AlphaFoldDB" id="A0AAN9M231"/>
<dbReference type="InterPro" id="IPR032675">
    <property type="entry name" value="LRR_dom_sf"/>
</dbReference>